<evidence type="ECO:0000313" key="3">
    <source>
        <dbReference type="Proteomes" id="UP000541352"/>
    </source>
</evidence>
<evidence type="ECO:0000313" key="2">
    <source>
        <dbReference type="EMBL" id="MBB3839248.1"/>
    </source>
</evidence>
<gene>
    <name evidence="2" type="ORF">FHS57_003254</name>
</gene>
<evidence type="ECO:0000259" key="1">
    <source>
        <dbReference type="Pfam" id="PF09346"/>
    </source>
</evidence>
<dbReference type="InterPro" id="IPR018958">
    <property type="entry name" value="Knr4/Smi1-like_dom"/>
</dbReference>
<organism evidence="2 3">
    <name type="scientific">Runella defluvii</name>
    <dbReference type="NCBI Taxonomy" id="370973"/>
    <lineage>
        <taxon>Bacteria</taxon>
        <taxon>Pseudomonadati</taxon>
        <taxon>Bacteroidota</taxon>
        <taxon>Cytophagia</taxon>
        <taxon>Cytophagales</taxon>
        <taxon>Spirosomataceae</taxon>
        <taxon>Runella</taxon>
    </lineage>
</organism>
<dbReference type="Proteomes" id="UP000541352">
    <property type="component" value="Unassembled WGS sequence"/>
</dbReference>
<reference evidence="2 3" key="1">
    <citation type="submission" date="2020-08" db="EMBL/GenBank/DDBJ databases">
        <title>Genomic Encyclopedia of Type Strains, Phase IV (KMG-IV): sequencing the most valuable type-strain genomes for metagenomic binning, comparative biology and taxonomic classification.</title>
        <authorList>
            <person name="Goeker M."/>
        </authorList>
    </citation>
    <scope>NUCLEOTIDE SEQUENCE [LARGE SCALE GENOMIC DNA]</scope>
    <source>
        <strain evidence="2 3">DSM 17976</strain>
    </source>
</reference>
<name>A0A7W6ER81_9BACT</name>
<dbReference type="AlphaFoldDB" id="A0A7W6ER81"/>
<proteinExistence type="predicted"/>
<dbReference type="Pfam" id="PF09346">
    <property type="entry name" value="SMI1_KNR4"/>
    <property type="match status" value="1"/>
</dbReference>
<dbReference type="EMBL" id="JACIBY010000006">
    <property type="protein sequence ID" value="MBB3839248.1"/>
    <property type="molecule type" value="Genomic_DNA"/>
</dbReference>
<feature type="domain" description="Knr4/Smi1-like" evidence="1">
    <location>
        <begin position="49"/>
        <end position="171"/>
    </location>
</feature>
<keyword evidence="3" id="KW-1185">Reference proteome</keyword>
<comment type="caution">
    <text evidence="2">The sequence shown here is derived from an EMBL/GenBank/DDBJ whole genome shotgun (WGS) entry which is preliminary data.</text>
</comment>
<dbReference type="Gene3D" id="3.40.1580.10">
    <property type="entry name" value="SMI1/KNR4-like"/>
    <property type="match status" value="1"/>
</dbReference>
<dbReference type="InterPro" id="IPR037883">
    <property type="entry name" value="Knr4/Smi1-like_sf"/>
</dbReference>
<sequence>MKERKFSLVTWSLKKCLKNSLSETTMDWKEYIKTLSLTVEGLSYGFNLPVSANLLEDLSAQFSLEELPRELEELYYETNGVDELLNGEEIGHLIWTIDRVIEINKEYRTGADFKELQIPFEQLFFIADAGNGDLFGFETLNRKFDRYDIFVWDHETDSRTWVAPNLATFIKWWTDGTIKV</sequence>
<protein>
    <recommendedName>
        <fullName evidence="1">Knr4/Smi1-like domain-containing protein</fullName>
    </recommendedName>
</protein>
<accession>A0A7W6ER81</accession>
<dbReference type="SUPFAM" id="SSF160631">
    <property type="entry name" value="SMI1/KNR4-like"/>
    <property type="match status" value="1"/>
</dbReference>
<dbReference type="RefSeq" id="WP_183975337.1">
    <property type="nucleotide sequence ID" value="NZ_JACIBY010000006.1"/>
</dbReference>